<protein>
    <submittedName>
        <fullName evidence="2">Uncharacterized protein</fullName>
    </submittedName>
</protein>
<feature type="region of interest" description="Disordered" evidence="1">
    <location>
        <begin position="1"/>
        <end position="75"/>
    </location>
</feature>
<gene>
    <name evidence="2" type="ORF">BN1723_019128</name>
</gene>
<feature type="compositionally biased region" description="Basic and acidic residues" evidence="1">
    <location>
        <begin position="50"/>
        <end position="67"/>
    </location>
</feature>
<evidence type="ECO:0000313" key="2">
    <source>
        <dbReference type="EMBL" id="CRK43169.1"/>
    </source>
</evidence>
<sequence length="117" mass="12788">QGEGGEGAREPHPRQEEGQGQPKARRQAPSAPGEQREGGCRGRHVGRRPFRQDLRGRGVQGRRDESRIPPAQPQQHTICAVWSACQGFSGQGGRFQRAFPAAEADPSGYCHEGFFVV</sequence>
<organism evidence="2 3">
    <name type="scientific">Verticillium longisporum</name>
    <name type="common">Verticillium dahliae var. longisporum</name>
    <dbReference type="NCBI Taxonomy" id="100787"/>
    <lineage>
        <taxon>Eukaryota</taxon>
        <taxon>Fungi</taxon>
        <taxon>Dikarya</taxon>
        <taxon>Ascomycota</taxon>
        <taxon>Pezizomycotina</taxon>
        <taxon>Sordariomycetes</taxon>
        <taxon>Hypocreomycetidae</taxon>
        <taxon>Glomerellales</taxon>
        <taxon>Plectosphaerellaceae</taxon>
        <taxon>Verticillium</taxon>
    </lineage>
</organism>
<accession>A0A0G4N9Y0</accession>
<reference evidence="3" key="1">
    <citation type="submission" date="2015-05" db="EMBL/GenBank/DDBJ databases">
        <authorList>
            <person name="Fogelqvist Johan"/>
        </authorList>
    </citation>
    <scope>NUCLEOTIDE SEQUENCE [LARGE SCALE GENOMIC DNA]</scope>
</reference>
<proteinExistence type="predicted"/>
<feature type="compositionally biased region" description="Basic and acidic residues" evidence="1">
    <location>
        <begin position="1"/>
        <end position="17"/>
    </location>
</feature>
<evidence type="ECO:0000313" key="3">
    <source>
        <dbReference type="Proteomes" id="UP000045706"/>
    </source>
</evidence>
<dbReference type="Proteomes" id="UP000045706">
    <property type="component" value="Unassembled WGS sequence"/>
</dbReference>
<evidence type="ECO:0000256" key="1">
    <source>
        <dbReference type="SAM" id="MobiDB-lite"/>
    </source>
</evidence>
<dbReference type="AlphaFoldDB" id="A0A0G4N9Y0"/>
<name>A0A0G4N9Y0_VERLO</name>
<feature type="non-terminal residue" evidence="2">
    <location>
        <position position="1"/>
    </location>
</feature>
<dbReference type="EMBL" id="CVQI01033111">
    <property type="protein sequence ID" value="CRK43169.1"/>
    <property type="molecule type" value="Genomic_DNA"/>
</dbReference>